<reference evidence="1 2" key="1">
    <citation type="submission" date="2024-05" db="EMBL/GenBank/DDBJ databases">
        <title>Genome Sequence and Characterization of the New Strain Purple Sulfur Bacterium of Genus Thioalkalicoccus.</title>
        <authorList>
            <person name="Bryantseva I.A."/>
            <person name="Kyndt J.A."/>
            <person name="Imhoff J.F."/>
        </authorList>
    </citation>
    <scope>NUCLEOTIDE SEQUENCE [LARGE SCALE GENOMIC DNA]</scope>
    <source>
        <strain evidence="1 2">Um2</strain>
    </source>
</reference>
<dbReference type="NCBIfam" id="TIGR04392">
    <property type="entry name" value="haoB_nitrify"/>
    <property type="match status" value="1"/>
</dbReference>
<protein>
    <submittedName>
        <fullName evidence="1">Hydroxylamine oxidation protein HaoB</fullName>
    </submittedName>
</protein>
<sequence length="341" mass="38144">MSIGATRAAGIALLTAGLVILAWVAGSLARPDAEGHRYEFVEEGVAGEFQDLALDDWPELPIQRYEIHAPETDFPLARVLIGSDREGKPLLLEWQNLTTEPVITQTASLAELRDLARAITVHTPDDALILAWWDVSRQLELLSGRETLFETHLGEPLLLPHHWSGIRSAIQTTERNFWQDGGSTEAFMRFTEALLQNESTGAEQLRALSGNRPSYLVLHVADAYKMGALYPERFGTGYRDFANTGQTHGLIGRVKEWLRVHDYPGYTIAESSLRSFRVQYLTDEPTTRTLLAQALPFSTSKVMMSQDLEPVYQQGGFWVYRLAQQGRGVSTESHAASEIYQ</sequence>
<organism evidence="1 2">
    <name type="scientific">Thioalkalicoccus limnaeus</name>
    <dbReference type="NCBI Taxonomy" id="120681"/>
    <lineage>
        <taxon>Bacteria</taxon>
        <taxon>Pseudomonadati</taxon>
        <taxon>Pseudomonadota</taxon>
        <taxon>Gammaproteobacteria</taxon>
        <taxon>Chromatiales</taxon>
        <taxon>Chromatiaceae</taxon>
        <taxon>Thioalkalicoccus</taxon>
    </lineage>
</organism>
<evidence type="ECO:0000313" key="2">
    <source>
        <dbReference type="Proteomes" id="UP001564408"/>
    </source>
</evidence>
<keyword evidence="2" id="KW-1185">Reference proteome</keyword>
<evidence type="ECO:0000313" key="1">
    <source>
        <dbReference type="EMBL" id="MEY6434188.1"/>
    </source>
</evidence>
<dbReference type="InterPro" id="IPR030891">
    <property type="entry name" value="HaoB_nitrify"/>
</dbReference>
<accession>A0ABV4BLL3</accession>
<dbReference type="EMBL" id="JBDKXB010000048">
    <property type="protein sequence ID" value="MEY6434188.1"/>
    <property type="molecule type" value="Genomic_DNA"/>
</dbReference>
<comment type="caution">
    <text evidence="1">The sequence shown here is derived from an EMBL/GenBank/DDBJ whole genome shotgun (WGS) entry which is preliminary data.</text>
</comment>
<proteinExistence type="predicted"/>
<dbReference type="RefSeq" id="WP_369668570.1">
    <property type="nucleotide sequence ID" value="NZ_JBDKXB010000048.1"/>
</dbReference>
<gene>
    <name evidence="1" type="primary">haoB</name>
    <name evidence="1" type="ORF">ABC977_17460</name>
</gene>
<name>A0ABV4BLL3_9GAMM</name>
<dbReference type="Proteomes" id="UP001564408">
    <property type="component" value="Unassembled WGS sequence"/>
</dbReference>